<evidence type="ECO:0000256" key="1">
    <source>
        <dbReference type="ARBA" id="ARBA00007274"/>
    </source>
</evidence>
<keyword evidence="4" id="KW-0812">Transmembrane</keyword>
<evidence type="ECO:0000313" key="5">
    <source>
        <dbReference type="EMBL" id="MBM6673385.1"/>
    </source>
</evidence>
<evidence type="ECO:0000256" key="3">
    <source>
        <dbReference type="ARBA" id="ARBA00023315"/>
    </source>
</evidence>
<dbReference type="GO" id="GO:0016746">
    <property type="term" value="F:acyltransferase activity"/>
    <property type="evidence" value="ECO:0007669"/>
    <property type="project" value="UniProtKB-KW"/>
</dbReference>
<dbReference type="Gene3D" id="2.160.10.10">
    <property type="entry name" value="Hexapeptide repeat proteins"/>
    <property type="match status" value="1"/>
</dbReference>
<comment type="similarity">
    <text evidence="1">Belongs to the transferase hexapeptide repeat family.</text>
</comment>
<keyword evidence="2" id="KW-0808">Transferase</keyword>
<dbReference type="SUPFAM" id="SSF51161">
    <property type="entry name" value="Trimeric LpxA-like enzymes"/>
    <property type="match status" value="1"/>
</dbReference>
<organism evidence="5 6">
    <name type="scientific">Marseilla massiliensis</name>
    <dbReference type="NCBI Taxonomy" id="1841864"/>
    <lineage>
        <taxon>Bacteria</taxon>
        <taxon>Pseudomonadati</taxon>
        <taxon>Bacteroidota</taxon>
        <taxon>Bacteroidia</taxon>
        <taxon>Bacteroidales</taxon>
        <taxon>Prevotellaceae</taxon>
        <taxon>Marseilla</taxon>
    </lineage>
</organism>
<dbReference type="InterPro" id="IPR001451">
    <property type="entry name" value="Hexapep"/>
</dbReference>
<reference evidence="5" key="1">
    <citation type="submission" date="2020-08" db="EMBL/GenBank/DDBJ databases">
        <authorList>
            <person name="Cejkova D."/>
            <person name="Kubasova T."/>
            <person name="Jahodarova E."/>
            <person name="Rychlik I."/>
        </authorList>
    </citation>
    <scope>NUCLEOTIDE SEQUENCE</scope>
    <source>
        <strain evidence="5">An824</strain>
    </source>
</reference>
<evidence type="ECO:0000256" key="4">
    <source>
        <dbReference type="SAM" id="Phobius"/>
    </source>
</evidence>
<dbReference type="InterPro" id="IPR011004">
    <property type="entry name" value="Trimer_LpxA-like_sf"/>
</dbReference>
<feature type="transmembrane region" description="Helical" evidence="4">
    <location>
        <begin position="10"/>
        <end position="29"/>
    </location>
</feature>
<dbReference type="Proteomes" id="UP000706891">
    <property type="component" value="Unassembled WGS sequence"/>
</dbReference>
<evidence type="ECO:0000313" key="6">
    <source>
        <dbReference type="Proteomes" id="UP000706891"/>
    </source>
</evidence>
<keyword evidence="6" id="KW-1185">Reference proteome</keyword>
<gene>
    <name evidence="5" type="ORF">H6A34_05800</name>
</gene>
<reference evidence="5" key="2">
    <citation type="journal article" date="2021" name="Sci. Rep.">
        <title>The distribution of antibiotic resistance genes in chicken gut microbiota commensals.</title>
        <authorList>
            <person name="Juricova H."/>
            <person name="Matiasovicova J."/>
            <person name="Kubasova T."/>
            <person name="Cejkova D."/>
            <person name="Rychlik I."/>
        </authorList>
    </citation>
    <scope>NUCLEOTIDE SEQUENCE</scope>
    <source>
        <strain evidence="5">An824</strain>
    </source>
</reference>
<evidence type="ECO:0000256" key="2">
    <source>
        <dbReference type="ARBA" id="ARBA00022679"/>
    </source>
</evidence>
<comment type="caution">
    <text evidence="5">The sequence shown here is derived from an EMBL/GenBank/DDBJ whole genome shotgun (WGS) entry which is preliminary data.</text>
</comment>
<proteinExistence type="inferred from homology"/>
<protein>
    <submittedName>
        <fullName evidence="5">Serine acetyltransferase</fullName>
    </submittedName>
</protein>
<keyword evidence="4" id="KW-1133">Transmembrane helix</keyword>
<dbReference type="AlphaFoldDB" id="A0A938WSV3"/>
<dbReference type="InterPro" id="IPR045304">
    <property type="entry name" value="LbH_SAT"/>
</dbReference>
<dbReference type="Pfam" id="PF00132">
    <property type="entry name" value="Hexapep"/>
    <property type="match status" value="1"/>
</dbReference>
<name>A0A938WSV3_9BACT</name>
<dbReference type="CDD" id="cd03354">
    <property type="entry name" value="LbH_SAT"/>
    <property type="match status" value="1"/>
</dbReference>
<sequence length="193" mass="21953">MIMKKCVRQLFKYIAAIRFIPIIFFFLIFNKKKSLTEERDRWYDVIFPNRRKNFSLFIDLLNLSEYRSVLYFRFGGWSVFIRWCAKGQYALYFDSFNIDTGLVIQHGHSTRINAKFIGANCQIWHNVTIGTNKSHSGNLPTIGNNVKICAGAIVIGNIEIGDNVVIGAGCVVTKSIPQNNVVVGNPARIIKSL</sequence>
<accession>A0A938WSV3</accession>
<keyword evidence="4" id="KW-0472">Membrane</keyword>
<dbReference type="PANTHER" id="PTHR42811">
    <property type="entry name" value="SERINE ACETYLTRANSFERASE"/>
    <property type="match status" value="1"/>
</dbReference>
<dbReference type="EMBL" id="JACJJG010000020">
    <property type="protein sequence ID" value="MBM6673385.1"/>
    <property type="molecule type" value="Genomic_DNA"/>
</dbReference>
<keyword evidence="3" id="KW-0012">Acyltransferase</keyword>